<evidence type="ECO:0000256" key="1">
    <source>
        <dbReference type="SAM" id="Phobius"/>
    </source>
</evidence>
<feature type="transmembrane region" description="Helical" evidence="1">
    <location>
        <begin position="129"/>
        <end position="148"/>
    </location>
</feature>
<evidence type="ECO:0000313" key="2">
    <source>
        <dbReference type="EMBL" id="GEO41670.1"/>
    </source>
</evidence>
<sequence>MSPLFLPFSYLLVVGAGVSVALQQVLNANLRTQLGSPWWAAFVSYAVGMLVMLVVALTASGPRLSISPTDGVSWLAWTGGIFGAIFIGTAVLMVPTMGAATVLSLIVVGQMLGSLVFDHFGILGLPHQPISLVRLAGAAFLVLGVILVRKA</sequence>
<keyword evidence="3" id="KW-1185">Reference proteome</keyword>
<dbReference type="Proteomes" id="UP000321523">
    <property type="component" value="Unassembled WGS sequence"/>
</dbReference>
<dbReference type="AlphaFoldDB" id="A0A512DZN9"/>
<comment type="caution">
    <text evidence="2">The sequence shown here is derived from an EMBL/GenBank/DDBJ whole genome shotgun (WGS) entry which is preliminary data.</text>
</comment>
<feature type="transmembrane region" description="Helical" evidence="1">
    <location>
        <begin position="37"/>
        <end position="59"/>
    </location>
</feature>
<evidence type="ECO:0008006" key="4">
    <source>
        <dbReference type="Google" id="ProtNLM"/>
    </source>
</evidence>
<dbReference type="RefSeq" id="WP_044434324.1">
    <property type="nucleotide sequence ID" value="NZ_BJYZ01000030.1"/>
</dbReference>
<keyword evidence="1" id="KW-0812">Transmembrane</keyword>
<reference evidence="2 3" key="1">
    <citation type="submission" date="2019-07" db="EMBL/GenBank/DDBJ databases">
        <title>Whole genome shotgun sequence of Skermanella aerolata NBRC 106429.</title>
        <authorList>
            <person name="Hosoyama A."/>
            <person name="Uohara A."/>
            <person name="Ohji S."/>
            <person name="Ichikawa N."/>
        </authorList>
    </citation>
    <scope>NUCLEOTIDE SEQUENCE [LARGE SCALE GENOMIC DNA]</scope>
    <source>
        <strain evidence="2 3">NBRC 106429</strain>
    </source>
</reference>
<dbReference type="EMBL" id="BJYZ01000030">
    <property type="protein sequence ID" value="GEO41670.1"/>
    <property type="molecule type" value="Genomic_DNA"/>
</dbReference>
<keyword evidence="1" id="KW-1133">Transmembrane helix</keyword>
<feature type="transmembrane region" description="Helical" evidence="1">
    <location>
        <begin position="71"/>
        <end position="93"/>
    </location>
</feature>
<dbReference type="PANTHER" id="PTHR34821">
    <property type="entry name" value="INNER MEMBRANE PROTEIN YDCZ"/>
    <property type="match status" value="1"/>
</dbReference>
<name>A0A512DZN9_9PROT</name>
<accession>A0A512DZN9</accession>
<dbReference type="PANTHER" id="PTHR34821:SF2">
    <property type="entry name" value="INNER MEMBRANE PROTEIN YDCZ"/>
    <property type="match status" value="1"/>
</dbReference>
<organism evidence="2 3">
    <name type="scientific">Skermanella aerolata</name>
    <dbReference type="NCBI Taxonomy" id="393310"/>
    <lineage>
        <taxon>Bacteria</taxon>
        <taxon>Pseudomonadati</taxon>
        <taxon>Pseudomonadota</taxon>
        <taxon>Alphaproteobacteria</taxon>
        <taxon>Rhodospirillales</taxon>
        <taxon>Azospirillaceae</taxon>
        <taxon>Skermanella</taxon>
    </lineage>
</organism>
<dbReference type="Pfam" id="PF04657">
    <property type="entry name" value="DMT_YdcZ"/>
    <property type="match status" value="1"/>
</dbReference>
<protein>
    <recommendedName>
        <fullName evidence="4">DMT family transporter</fullName>
    </recommendedName>
</protein>
<dbReference type="InterPro" id="IPR006750">
    <property type="entry name" value="YdcZ"/>
</dbReference>
<dbReference type="OrthoDB" id="370053at2"/>
<proteinExistence type="predicted"/>
<evidence type="ECO:0000313" key="3">
    <source>
        <dbReference type="Proteomes" id="UP000321523"/>
    </source>
</evidence>
<keyword evidence="1" id="KW-0472">Membrane</keyword>
<feature type="transmembrane region" description="Helical" evidence="1">
    <location>
        <begin position="99"/>
        <end position="117"/>
    </location>
</feature>
<dbReference type="GO" id="GO:0005886">
    <property type="term" value="C:plasma membrane"/>
    <property type="evidence" value="ECO:0007669"/>
    <property type="project" value="TreeGrafter"/>
</dbReference>
<gene>
    <name evidence="2" type="ORF">SAE02_58180</name>
</gene>